<dbReference type="PANTHER" id="PTHR47371:SF3">
    <property type="entry name" value="PHOSPHOGLYCEROL TRANSFERASE I"/>
    <property type="match status" value="1"/>
</dbReference>
<feature type="transmembrane region" description="Helical" evidence="9">
    <location>
        <begin position="74"/>
        <end position="97"/>
    </location>
</feature>
<dbReference type="Gene3D" id="3.30.1120.170">
    <property type="match status" value="1"/>
</dbReference>
<accession>A0ABT3X3A0</accession>
<dbReference type="InterPro" id="IPR000917">
    <property type="entry name" value="Sulfatase_N"/>
</dbReference>
<keyword evidence="6 9" id="KW-1133">Transmembrane helix</keyword>
<dbReference type="Pfam" id="PF00884">
    <property type="entry name" value="Sulfatase"/>
    <property type="match status" value="1"/>
</dbReference>
<keyword evidence="5 9" id="KW-0812">Transmembrane</keyword>
<comment type="caution">
    <text evidence="11">The sequence shown here is derived from an EMBL/GenBank/DDBJ whole genome shotgun (WGS) entry which is preliminary data.</text>
</comment>
<evidence type="ECO:0000313" key="12">
    <source>
        <dbReference type="Proteomes" id="UP001208017"/>
    </source>
</evidence>
<keyword evidence="7 8" id="KW-0472">Membrane</keyword>
<keyword evidence="12" id="KW-1185">Reference proteome</keyword>
<reference evidence="11 12" key="1">
    <citation type="submission" date="2022-11" db="EMBL/GenBank/DDBJ databases">
        <title>Study of microbial diversity in lake waters.</title>
        <authorList>
            <person name="Zhang J."/>
        </authorList>
    </citation>
    <scope>NUCLEOTIDE SEQUENCE [LARGE SCALE GENOMIC DNA]</scope>
    <source>
        <strain evidence="11 12">DT12</strain>
    </source>
</reference>
<protein>
    <submittedName>
        <fullName evidence="11">LTA synthase family protein</fullName>
    </submittedName>
</protein>
<dbReference type="CDD" id="cd16015">
    <property type="entry name" value="LTA_synthase"/>
    <property type="match status" value="1"/>
</dbReference>
<sequence>MNPLPLFSPARALKWIKAHREIVCLNLLLLIKVTCLSLGFGSGYASPFMLVATLASLFLLSSCLLLLPRQRRMLGLVCFDLLLTTALLADSLFFNYFEHVIPLVVVRQAGQIGGVADSVLALFTKKEFLLYADFLLLVPLALRRRRRHRSEPVADSHLPWTARFRQATAVFVGSACVLAAQYGAVAETGGSSAFRDLYGNDTVLRRLGLINYHVADLYHMLESKPAILTSNDVAVLKTYMKVKRNSNAPYLHGAAQGQNLILIQLEAFQSYLLNTKIGDQEITPHLNQLVKESLYFDDYHPQVGDGNTSDAEFMTLNSLFPQAAGITYNDKHQNALRSLPKLLRDKGYQTAAFHNYIPTYFQRNQMYPNEGFDRFYNASTFRVDESIGMGLSDGSMYRQSLPLLREMKQPFFSFFVSLTGHWPYTLPDDKKELTIPESSSSKILRKYVHVQHYADRALGEFLTGLKRDGLLDRSLLVIYGDHHAKGPDEAEMARLKGITKPFDDQLRLEMRKVPLLIHFPKGEHAGVSHITAGQMDLLPTVANLLGIERERMFYFGQDLLNAKTGHAAFRNHTEPGTFFTEDLFYHAGKDGLFAHGTCRQRRTGAELPLDRCAPVYKKAKWDWQMSDLILEQNSLPRLLGK</sequence>
<evidence type="ECO:0000256" key="5">
    <source>
        <dbReference type="ARBA" id="ARBA00022692"/>
    </source>
</evidence>
<dbReference type="Proteomes" id="UP001208017">
    <property type="component" value="Unassembled WGS sequence"/>
</dbReference>
<dbReference type="Gene3D" id="3.40.720.10">
    <property type="entry name" value="Alkaline Phosphatase, subunit A"/>
    <property type="match status" value="1"/>
</dbReference>
<evidence type="ECO:0000259" key="10">
    <source>
        <dbReference type="Pfam" id="PF00884"/>
    </source>
</evidence>
<feature type="transmembrane region" description="Helical" evidence="9">
    <location>
        <begin position="48"/>
        <end position="67"/>
    </location>
</feature>
<comment type="pathway">
    <text evidence="2">Cell wall biogenesis; lipoteichoic acid biosynthesis.</text>
</comment>
<dbReference type="InterPro" id="IPR012160">
    <property type="entry name" value="LtaS-like"/>
</dbReference>
<evidence type="ECO:0000256" key="8">
    <source>
        <dbReference type="PIRNR" id="PIRNR005091"/>
    </source>
</evidence>
<evidence type="ECO:0000256" key="7">
    <source>
        <dbReference type="ARBA" id="ARBA00023136"/>
    </source>
</evidence>
<evidence type="ECO:0000256" key="3">
    <source>
        <dbReference type="ARBA" id="ARBA00009983"/>
    </source>
</evidence>
<gene>
    <name evidence="11" type="ORF">OS242_10765</name>
</gene>
<dbReference type="RefSeq" id="WP_267151688.1">
    <property type="nucleotide sequence ID" value="NZ_JAPMLT010000004.1"/>
</dbReference>
<evidence type="ECO:0000256" key="4">
    <source>
        <dbReference type="ARBA" id="ARBA00022475"/>
    </source>
</evidence>
<proteinExistence type="inferred from homology"/>
<evidence type="ECO:0000256" key="6">
    <source>
        <dbReference type="ARBA" id="ARBA00022989"/>
    </source>
</evidence>
<comment type="similarity">
    <text evidence="3 8">Belongs to the LTA synthase family.</text>
</comment>
<evidence type="ECO:0000256" key="9">
    <source>
        <dbReference type="SAM" id="Phobius"/>
    </source>
</evidence>
<feature type="domain" description="Sulfatase N-terminal" evidence="10">
    <location>
        <begin position="258"/>
        <end position="547"/>
    </location>
</feature>
<dbReference type="SUPFAM" id="SSF53649">
    <property type="entry name" value="Alkaline phosphatase-like"/>
    <property type="match status" value="1"/>
</dbReference>
<evidence type="ECO:0000313" key="11">
    <source>
        <dbReference type="EMBL" id="MCX7570443.1"/>
    </source>
</evidence>
<dbReference type="PANTHER" id="PTHR47371">
    <property type="entry name" value="LIPOTEICHOIC ACID SYNTHASE"/>
    <property type="match status" value="1"/>
</dbReference>
<evidence type="ECO:0000256" key="1">
    <source>
        <dbReference type="ARBA" id="ARBA00004651"/>
    </source>
</evidence>
<organism evidence="11 12">
    <name type="scientific">Tumebacillus lacus</name>
    <dbReference type="NCBI Taxonomy" id="2995335"/>
    <lineage>
        <taxon>Bacteria</taxon>
        <taxon>Bacillati</taxon>
        <taxon>Bacillota</taxon>
        <taxon>Bacilli</taxon>
        <taxon>Bacillales</taxon>
        <taxon>Alicyclobacillaceae</taxon>
        <taxon>Tumebacillus</taxon>
    </lineage>
</organism>
<keyword evidence="4 8" id="KW-1003">Cell membrane</keyword>
<dbReference type="InterPro" id="IPR017850">
    <property type="entry name" value="Alkaline_phosphatase_core_sf"/>
</dbReference>
<name>A0ABT3X3A0_9BACL</name>
<evidence type="ECO:0000256" key="2">
    <source>
        <dbReference type="ARBA" id="ARBA00004936"/>
    </source>
</evidence>
<comment type="subcellular location">
    <subcellularLocation>
        <location evidence="1">Cell membrane</location>
        <topology evidence="1">Multi-pass membrane protein</topology>
    </subcellularLocation>
</comment>
<dbReference type="EMBL" id="JAPMLT010000004">
    <property type="protein sequence ID" value="MCX7570443.1"/>
    <property type="molecule type" value="Genomic_DNA"/>
</dbReference>
<dbReference type="PIRSF" id="PIRSF005091">
    <property type="entry name" value="Mmb_sulf_HI1246"/>
    <property type="match status" value="1"/>
</dbReference>
<dbReference type="InterPro" id="IPR050448">
    <property type="entry name" value="OpgB/LTA_synthase_biosynth"/>
</dbReference>
<feature type="transmembrane region" description="Helical" evidence="9">
    <location>
        <begin position="21"/>
        <end position="42"/>
    </location>
</feature>